<dbReference type="STRING" id="457570.Nther_2733"/>
<feature type="domain" description="Leucine-binding protein" evidence="3">
    <location>
        <begin position="44"/>
        <end position="388"/>
    </location>
</feature>
<dbReference type="Gene3D" id="3.40.50.2300">
    <property type="match status" value="2"/>
</dbReference>
<dbReference type="PANTHER" id="PTHR47235">
    <property type="entry name" value="BLR6548 PROTEIN"/>
    <property type="match status" value="1"/>
</dbReference>
<dbReference type="Pfam" id="PF13458">
    <property type="entry name" value="Peripla_BP_6"/>
    <property type="match status" value="1"/>
</dbReference>
<gene>
    <name evidence="4" type="ordered locus">Nther_2733</name>
</gene>
<dbReference type="EMBL" id="CP001034">
    <property type="protein sequence ID" value="ACB86285.1"/>
    <property type="molecule type" value="Genomic_DNA"/>
</dbReference>
<keyword evidence="2" id="KW-0732">Signal</keyword>
<dbReference type="OrthoDB" id="9783240at2"/>
<dbReference type="PANTHER" id="PTHR47235:SF1">
    <property type="entry name" value="BLR6548 PROTEIN"/>
    <property type="match status" value="1"/>
</dbReference>
<reference evidence="4 5" key="2">
    <citation type="journal article" date="2011" name="J. Bacteriol.">
        <title>Complete genome sequence of the anaerobic, halophilic alkalithermophile Natranaerobius thermophilus JW/NM-WN-LF.</title>
        <authorList>
            <person name="Zhao B."/>
            <person name="Mesbah N.M."/>
            <person name="Dalin E."/>
            <person name="Goodwin L."/>
            <person name="Nolan M."/>
            <person name="Pitluck S."/>
            <person name="Chertkov O."/>
            <person name="Brettin T.S."/>
            <person name="Han J."/>
            <person name="Larimer F.W."/>
            <person name="Land M.L."/>
            <person name="Hauser L."/>
            <person name="Kyrpides N."/>
            <person name="Wiegel J."/>
        </authorList>
    </citation>
    <scope>NUCLEOTIDE SEQUENCE [LARGE SCALE GENOMIC DNA]</scope>
    <source>
        <strain evidence="5">ATCC BAA-1301 / DSM 18059 / JW/NM-WN-LF</strain>
    </source>
</reference>
<dbReference type="Proteomes" id="UP000001683">
    <property type="component" value="Chromosome"/>
</dbReference>
<protein>
    <submittedName>
        <fullName evidence="4">Extracellular ligand-binding receptor</fullName>
    </submittedName>
</protein>
<evidence type="ECO:0000256" key="2">
    <source>
        <dbReference type="ARBA" id="ARBA00022729"/>
    </source>
</evidence>
<dbReference type="eggNOG" id="COG0683">
    <property type="taxonomic scope" value="Bacteria"/>
</dbReference>
<dbReference type="CDD" id="cd06343">
    <property type="entry name" value="PBP1_ABC_ligand_binding-like"/>
    <property type="match status" value="1"/>
</dbReference>
<dbReference type="PROSITE" id="PS51257">
    <property type="entry name" value="PROKAR_LIPOPROTEIN"/>
    <property type="match status" value="1"/>
</dbReference>
<dbReference type="InterPro" id="IPR028081">
    <property type="entry name" value="Leu-bd"/>
</dbReference>
<dbReference type="HOGENOM" id="CLU_027128_7_0_9"/>
<proteinExistence type="inferred from homology"/>
<organism evidence="4 5">
    <name type="scientific">Natranaerobius thermophilus (strain ATCC BAA-1301 / DSM 18059 / JW/NM-WN-LF)</name>
    <dbReference type="NCBI Taxonomy" id="457570"/>
    <lineage>
        <taxon>Bacteria</taxon>
        <taxon>Bacillati</taxon>
        <taxon>Bacillota</taxon>
        <taxon>Clostridia</taxon>
        <taxon>Natranaerobiales</taxon>
        <taxon>Natranaerobiaceae</taxon>
        <taxon>Natranaerobius</taxon>
    </lineage>
</organism>
<dbReference type="RefSeq" id="WP_012449121.1">
    <property type="nucleotide sequence ID" value="NC_010718.1"/>
</dbReference>
<dbReference type="InParanoid" id="B2A2R7"/>
<keyword evidence="5" id="KW-1185">Reference proteome</keyword>
<name>B2A2R7_NATTJ</name>
<reference evidence="4 5" key="1">
    <citation type="submission" date="2008-04" db="EMBL/GenBank/DDBJ databases">
        <title>Complete sequence of chromosome of Natranaerobius thermophilus JW/NM-WN-LF.</title>
        <authorList>
            <consortium name="US DOE Joint Genome Institute"/>
            <person name="Copeland A."/>
            <person name="Lucas S."/>
            <person name="Lapidus A."/>
            <person name="Glavina del Rio T."/>
            <person name="Dalin E."/>
            <person name="Tice H."/>
            <person name="Bruce D."/>
            <person name="Goodwin L."/>
            <person name="Pitluck S."/>
            <person name="Chertkov O."/>
            <person name="Brettin T."/>
            <person name="Detter J.C."/>
            <person name="Han C."/>
            <person name="Kuske C.R."/>
            <person name="Schmutz J."/>
            <person name="Larimer F."/>
            <person name="Land M."/>
            <person name="Hauser L."/>
            <person name="Kyrpides N."/>
            <person name="Lykidis A."/>
            <person name="Mesbah N.M."/>
            <person name="Wiegel J."/>
        </authorList>
    </citation>
    <scope>NUCLEOTIDE SEQUENCE [LARGE SCALE GENOMIC DNA]</scope>
    <source>
        <strain evidence="5">ATCC BAA-1301 / DSM 18059 / JW/NM-WN-LF</strain>
    </source>
</reference>
<evidence type="ECO:0000259" key="3">
    <source>
        <dbReference type="Pfam" id="PF13458"/>
    </source>
</evidence>
<evidence type="ECO:0000313" key="5">
    <source>
        <dbReference type="Proteomes" id="UP000001683"/>
    </source>
</evidence>
<keyword evidence="4" id="KW-0675">Receptor</keyword>
<dbReference type="InterPro" id="IPR028082">
    <property type="entry name" value="Peripla_BP_I"/>
</dbReference>
<dbReference type="KEGG" id="nth:Nther_2733"/>
<evidence type="ECO:0000256" key="1">
    <source>
        <dbReference type="ARBA" id="ARBA00010062"/>
    </source>
</evidence>
<dbReference type="AlphaFoldDB" id="B2A2R7"/>
<sequence>MLTVCNRAVLPIAILAILMVAVMTGCEEEVGNGELSQGVTEDEILVGSVGPQSGPFAFMGSPYYAGMESYFKTINEEGGVDGREINLKVQDDEFEPDNAISGMETLIYEEEVFAIVGQLGTPGILATMDMVREEGIPSVYFGGGASEFREAGENFFPVQPIYDYEGKLMAEYAIDEFDADELVVIYANDDVGQDGLQGIKTGLEEMGREDALDADREISFNPGDTDFSSQIQLARDQDPDMVLLYALSDDAANILGDFEDASYEVPIMTTYSNTDDSFLEMAAPQAPQVMTELYSLGWLEMDEQALQPLNDAMEEYYPDEPINAYTMAGWVAAETFVAGLEEAGDDLTWDGYIDAMNQLHFTEGLAPEISYEPGVREGVTHMSVSEVVEENGEYRFEQVTDFREFGE</sequence>
<evidence type="ECO:0000313" key="4">
    <source>
        <dbReference type="EMBL" id="ACB86285.1"/>
    </source>
</evidence>
<comment type="similarity">
    <text evidence="1">Belongs to the leucine-binding protein family.</text>
</comment>
<accession>B2A2R7</accession>
<dbReference type="SUPFAM" id="SSF53822">
    <property type="entry name" value="Periplasmic binding protein-like I"/>
    <property type="match status" value="1"/>
</dbReference>